<sequence length="203" mass="23127">MRLKLHISVLILLLALVAAYVNSTNLPNQQIVIQLTNGENPLSETEELAIERIKSTLFSNGAEQISINRLENGHLKITYFSTSEIYEIEKALSNEVGFGFQVGGGLPDSEVPNNHFESDYLLQVSELQPDHNSNWDFESTEITTSHFKTDRFTKVKHKFSGNFFYSKNTFWHTYKTCETALTIENYKQSPNFNIPEVRAGPFT</sequence>
<reference evidence="1 2" key="1">
    <citation type="submission" date="2021-03" db="EMBL/GenBank/DDBJ databases">
        <title>Winogradskyella sp. nov., isolated from costal sediment.</title>
        <authorList>
            <person name="Gao C."/>
        </authorList>
    </citation>
    <scope>NUCLEOTIDE SEQUENCE [LARGE SCALE GENOMIC DNA]</scope>
    <source>
        <strain evidence="1 2">DF17</strain>
    </source>
</reference>
<dbReference type="Proteomes" id="UP000676776">
    <property type="component" value="Unassembled WGS sequence"/>
</dbReference>
<protein>
    <submittedName>
        <fullName evidence="1">Uncharacterized protein</fullName>
    </submittedName>
</protein>
<keyword evidence="2" id="KW-1185">Reference proteome</keyword>
<name>A0ABS3T339_9FLAO</name>
<proteinExistence type="predicted"/>
<comment type="caution">
    <text evidence="1">The sequence shown here is derived from an EMBL/GenBank/DDBJ whole genome shotgun (WGS) entry which is preliminary data.</text>
</comment>
<accession>A0ABS3T339</accession>
<dbReference type="EMBL" id="JAGEVF010000008">
    <property type="protein sequence ID" value="MBO3117155.1"/>
    <property type="molecule type" value="Genomic_DNA"/>
</dbReference>
<gene>
    <name evidence="1" type="ORF">J4050_10380</name>
</gene>
<organism evidence="1 2">
    <name type="scientific">Winogradskyella pelagia</name>
    <dbReference type="NCBI Taxonomy" id="2819984"/>
    <lineage>
        <taxon>Bacteria</taxon>
        <taxon>Pseudomonadati</taxon>
        <taxon>Bacteroidota</taxon>
        <taxon>Flavobacteriia</taxon>
        <taxon>Flavobacteriales</taxon>
        <taxon>Flavobacteriaceae</taxon>
        <taxon>Winogradskyella</taxon>
    </lineage>
</organism>
<evidence type="ECO:0000313" key="1">
    <source>
        <dbReference type="EMBL" id="MBO3117155.1"/>
    </source>
</evidence>
<evidence type="ECO:0000313" key="2">
    <source>
        <dbReference type="Proteomes" id="UP000676776"/>
    </source>
</evidence>
<dbReference type="RefSeq" id="WP_208154522.1">
    <property type="nucleotide sequence ID" value="NZ_JAGEVF010000008.1"/>
</dbReference>